<dbReference type="GO" id="GO:0008933">
    <property type="term" value="F:peptidoglycan lytic transglycosylase activity"/>
    <property type="evidence" value="ECO:0007669"/>
    <property type="project" value="InterPro"/>
</dbReference>
<dbReference type="CDD" id="cd13401">
    <property type="entry name" value="Slt70-like"/>
    <property type="match status" value="1"/>
</dbReference>
<dbReference type="InterPro" id="IPR008939">
    <property type="entry name" value="Lytic_TGlycosylase_superhlx_U"/>
</dbReference>
<dbReference type="GO" id="GO:0004553">
    <property type="term" value="F:hydrolase activity, hydrolyzing O-glycosyl compounds"/>
    <property type="evidence" value="ECO:0007669"/>
    <property type="project" value="InterPro"/>
</dbReference>
<evidence type="ECO:0000313" key="11">
    <source>
        <dbReference type="Proteomes" id="UP000236345"/>
    </source>
</evidence>
<dbReference type="OrthoDB" id="92254at2"/>
<evidence type="ECO:0000259" key="9">
    <source>
        <dbReference type="Pfam" id="PF14718"/>
    </source>
</evidence>
<dbReference type="InterPro" id="IPR023346">
    <property type="entry name" value="Lysozyme-like_dom_sf"/>
</dbReference>
<dbReference type="GO" id="GO:0016020">
    <property type="term" value="C:membrane"/>
    <property type="evidence" value="ECO:0007669"/>
    <property type="project" value="InterPro"/>
</dbReference>
<feature type="domain" description="Transglycosylase SLT" evidence="8">
    <location>
        <begin position="483"/>
        <end position="594"/>
    </location>
</feature>
<organism evidence="10 11">
    <name type="scientific">Mixta theicola</name>
    <dbReference type="NCBI Taxonomy" id="1458355"/>
    <lineage>
        <taxon>Bacteria</taxon>
        <taxon>Pseudomonadati</taxon>
        <taxon>Pseudomonadota</taxon>
        <taxon>Gammaproteobacteria</taxon>
        <taxon>Enterobacterales</taxon>
        <taxon>Erwiniaceae</taxon>
        <taxon>Mixta</taxon>
    </lineage>
</organism>
<dbReference type="Gene3D" id="1.10.1240.20">
    <property type="entry name" value="Lytic transglycosylase, superhelical linker domain"/>
    <property type="match status" value="1"/>
</dbReference>
<dbReference type="GO" id="GO:0071555">
    <property type="term" value="P:cell wall organization"/>
    <property type="evidence" value="ECO:0007669"/>
    <property type="project" value="UniProtKB-KW"/>
</dbReference>
<dbReference type="GO" id="GO:0000270">
    <property type="term" value="P:peptidoglycan metabolic process"/>
    <property type="evidence" value="ECO:0007669"/>
    <property type="project" value="InterPro"/>
</dbReference>
<dbReference type="Gene3D" id="1.25.20.10">
    <property type="entry name" value="Bacterial muramidases"/>
    <property type="match status" value="1"/>
</dbReference>
<protein>
    <recommendedName>
        <fullName evidence="3">peptidoglycan lytic exotransglycosylase</fullName>
        <ecNumber evidence="3">4.2.2.n1</ecNumber>
    </recommendedName>
</protein>
<dbReference type="Pfam" id="PF01464">
    <property type="entry name" value="SLT"/>
    <property type="match status" value="1"/>
</dbReference>
<comment type="similarity">
    <text evidence="2">Belongs to the transglycosylase Slt family.</text>
</comment>
<dbReference type="Proteomes" id="UP000236345">
    <property type="component" value="Unassembled WGS sequence"/>
</dbReference>
<accession>A0A2K1Q902</accession>
<evidence type="ECO:0000256" key="3">
    <source>
        <dbReference type="ARBA" id="ARBA00012587"/>
    </source>
</evidence>
<dbReference type="Pfam" id="PF14718">
    <property type="entry name" value="SLT_L"/>
    <property type="match status" value="1"/>
</dbReference>
<feature type="signal peptide" evidence="7">
    <location>
        <begin position="1"/>
        <end position="27"/>
    </location>
</feature>
<evidence type="ECO:0000256" key="7">
    <source>
        <dbReference type="SAM" id="SignalP"/>
    </source>
</evidence>
<dbReference type="RefSeq" id="WP_103059805.1">
    <property type="nucleotide sequence ID" value="NZ_BSOF01000009.1"/>
</dbReference>
<dbReference type="InterPro" id="IPR012289">
    <property type="entry name" value="Lytic_TGlycosylase_superhlx_L"/>
</dbReference>
<dbReference type="InterPro" id="IPR000189">
    <property type="entry name" value="Transglyc_AS"/>
</dbReference>
<dbReference type="EMBL" id="NWUO01000007">
    <property type="protein sequence ID" value="PNS11504.1"/>
    <property type="molecule type" value="Genomic_DNA"/>
</dbReference>
<dbReference type="InterPro" id="IPR008258">
    <property type="entry name" value="Transglycosylase_SLT_dom_1"/>
</dbReference>
<keyword evidence="4 7" id="KW-0732">Signal</keyword>
<keyword evidence="5" id="KW-0456">Lyase</keyword>
<comment type="catalytic activity">
    <reaction evidence="1">
        <text>Exolytic cleavage of the (1-&gt;4)-beta-glycosidic linkage between N-acetylmuramic acid (MurNAc) and N-acetylglucosamine (GlcNAc) residues in peptidoglycan, from either the reducing or the non-reducing ends of the peptidoglycan chains, with concomitant formation of a 1,6-anhydrobond in the MurNAc residue.</text>
        <dbReference type="EC" id="4.2.2.n1"/>
    </reaction>
</comment>
<evidence type="ECO:0000256" key="6">
    <source>
        <dbReference type="ARBA" id="ARBA00023316"/>
    </source>
</evidence>
<comment type="caution">
    <text evidence="10">The sequence shown here is derived from an EMBL/GenBank/DDBJ whole genome shotgun (WGS) entry which is preliminary data.</text>
</comment>
<dbReference type="GO" id="GO:0042597">
    <property type="term" value="C:periplasmic space"/>
    <property type="evidence" value="ECO:0007669"/>
    <property type="project" value="InterPro"/>
</dbReference>
<dbReference type="PROSITE" id="PS00922">
    <property type="entry name" value="TRANSGLYCOSYLASE"/>
    <property type="match status" value="1"/>
</dbReference>
<evidence type="ECO:0000259" key="8">
    <source>
        <dbReference type="Pfam" id="PF01464"/>
    </source>
</evidence>
<dbReference type="InterPro" id="IPR037061">
    <property type="entry name" value="Lytic_TGlycoase_superhlx_L_sf"/>
</dbReference>
<name>A0A2K1Q902_9GAMM</name>
<dbReference type="EC" id="4.2.2.n1" evidence="3"/>
<evidence type="ECO:0000256" key="5">
    <source>
        <dbReference type="ARBA" id="ARBA00023239"/>
    </source>
</evidence>
<reference evidence="11" key="1">
    <citation type="submission" date="2017-09" db="EMBL/GenBank/DDBJ databases">
        <authorList>
            <person name="Palmer M."/>
            <person name="Steenkamp E.T."/>
            <person name="Coetzee M.P."/>
            <person name="Avontuur J.R."/>
            <person name="Van Zyl E."/>
            <person name="Chan W.-Y."/>
            <person name="Blom J."/>
            <person name="Venter S.N."/>
        </authorList>
    </citation>
    <scope>NUCLEOTIDE SEQUENCE [LARGE SCALE GENOMIC DNA]</scope>
    <source>
        <strain evidence="11">QC88-366</strain>
    </source>
</reference>
<evidence type="ECO:0000256" key="1">
    <source>
        <dbReference type="ARBA" id="ARBA00001420"/>
    </source>
</evidence>
<dbReference type="AlphaFoldDB" id="A0A2K1Q902"/>
<dbReference type="NCBIfam" id="NF008631">
    <property type="entry name" value="PRK11619.1"/>
    <property type="match status" value="1"/>
</dbReference>
<dbReference type="Gene3D" id="1.10.530.10">
    <property type="match status" value="1"/>
</dbReference>
<sequence length="644" mass="73756">MVTHGKERWRYWLAGFCLLAASGSVLADSLDEQRSRYQQIKQAWDNNQMDVVAQLMPTLKDYPLYPYLEYRQLSQQLDQETGLAVNAFIKRYPTLPPVRTLSSRFVNELARREDWRGLLVFSPQEPQPVAARCNWYYAKWATGQQQVAWEGAKTIWLRGSSLPNGCDKLFSAWQAAGEQTPITTLERIRLAMVAGNTSLVNFLAKQLPSNYQTMADAIVALQNDPATVEAFARGVGPTNFTRQATSLALARLAREDMENARAMIPTLARLQQMSEQQIQELKEAVAWQLMSRDVTTEQARWRDSVVMNSASTSLLERRIRLALSNNDRRGLNTWIARLDPDAKQKDEWQYWQADLLLERGRKEEAEEILHKLMQERGFYPMAAAQRLGMPYPLRVDEAPRPDSSLDNGPEIARVRELMYWGMDNLARTEWSRLVASKTASQQQMLARYALNHGWWDLSVQATITGKLWNNLAERFPLAWQEQFTQYTRDKAIPPSYAMAIARQESAWNPKARSPVGAAGLMQVMPATASHTVKMYSIPGYVNSSQLLDPQTNIQIGTQYLEYVYQQFDQNRIFSSAAYNAGPGRVRTWQRVSNGQLDAVAFIETIPFSETRGYVKNVLAYDAYYRHFLGQPDNLLSNGEWQRRY</sequence>
<evidence type="ECO:0000313" key="10">
    <source>
        <dbReference type="EMBL" id="PNS11504.1"/>
    </source>
</evidence>
<dbReference type="PANTHER" id="PTHR37423:SF5">
    <property type="entry name" value="SOLUBLE LYTIC MUREIN TRANSGLYCOSYLASE"/>
    <property type="match status" value="1"/>
</dbReference>
<dbReference type="SUPFAM" id="SSF48435">
    <property type="entry name" value="Bacterial muramidases"/>
    <property type="match status" value="1"/>
</dbReference>
<dbReference type="SUPFAM" id="SSF53955">
    <property type="entry name" value="Lysozyme-like"/>
    <property type="match status" value="1"/>
</dbReference>
<gene>
    <name evidence="10" type="ORF">COO59_10765</name>
</gene>
<feature type="chain" id="PRO_5014345456" description="peptidoglycan lytic exotransglycosylase" evidence="7">
    <location>
        <begin position="28"/>
        <end position="644"/>
    </location>
</feature>
<proteinExistence type="inferred from homology"/>
<keyword evidence="6" id="KW-0961">Cell wall biogenesis/degradation</keyword>
<evidence type="ECO:0000256" key="2">
    <source>
        <dbReference type="ARBA" id="ARBA00007734"/>
    </source>
</evidence>
<evidence type="ECO:0000256" key="4">
    <source>
        <dbReference type="ARBA" id="ARBA00022729"/>
    </source>
</evidence>
<dbReference type="PANTHER" id="PTHR37423">
    <property type="entry name" value="SOLUBLE LYTIC MUREIN TRANSGLYCOSYLASE-RELATED"/>
    <property type="match status" value="1"/>
</dbReference>
<keyword evidence="11" id="KW-1185">Reference proteome</keyword>
<feature type="domain" description="Lytic transglycosylase superhelical linker" evidence="9">
    <location>
        <begin position="406"/>
        <end position="471"/>
    </location>
</feature>